<dbReference type="InterPro" id="IPR036412">
    <property type="entry name" value="HAD-like_sf"/>
</dbReference>
<reference evidence="12" key="1">
    <citation type="journal article" date="2019" name="Int. J. Syst. Evol. Microbiol.">
        <title>The Global Catalogue of Microorganisms (GCM) 10K type strain sequencing project: providing services to taxonomists for standard genome sequencing and annotation.</title>
        <authorList>
            <consortium name="The Broad Institute Genomics Platform"/>
            <consortium name="The Broad Institute Genome Sequencing Center for Infectious Disease"/>
            <person name="Wu L."/>
            <person name="Ma J."/>
        </authorList>
    </citation>
    <scope>NUCLEOTIDE SEQUENCE [LARGE SCALE GENOMIC DNA]</scope>
    <source>
        <strain evidence="12">CGMCC 1.10131</strain>
    </source>
</reference>
<dbReference type="CDD" id="cd16417">
    <property type="entry name" value="HAD_PGPase"/>
    <property type="match status" value="1"/>
</dbReference>
<dbReference type="InterPro" id="IPR023214">
    <property type="entry name" value="HAD_sf"/>
</dbReference>
<comment type="cofactor">
    <cofactor evidence="2 10">
        <name>Mg(2+)</name>
        <dbReference type="ChEBI" id="CHEBI:18420"/>
    </cofactor>
</comment>
<keyword evidence="6 10" id="KW-0479">Metal-binding</keyword>
<gene>
    <name evidence="11" type="primary">gph</name>
    <name evidence="11" type="ORF">GCM10007414_36390</name>
</gene>
<dbReference type="SFLD" id="SFLDS00003">
    <property type="entry name" value="Haloacid_Dehalogenase"/>
    <property type="match status" value="1"/>
</dbReference>
<dbReference type="InterPro" id="IPR006439">
    <property type="entry name" value="HAD-SF_hydro_IA"/>
</dbReference>
<dbReference type="Pfam" id="PF00702">
    <property type="entry name" value="Hydrolase"/>
    <property type="match status" value="1"/>
</dbReference>
<dbReference type="NCBIfam" id="TIGR01509">
    <property type="entry name" value="HAD-SF-IA-v3"/>
    <property type="match status" value="1"/>
</dbReference>
<dbReference type="HAMAP" id="MF_00495">
    <property type="entry name" value="GPH_hydrolase_bact"/>
    <property type="match status" value="1"/>
</dbReference>
<dbReference type="EC" id="3.1.3.18" evidence="5 10"/>
<evidence type="ECO:0000256" key="7">
    <source>
        <dbReference type="ARBA" id="ARBA00022801"/>
    </source>
</evidence>
<dbReference type="InterPro" id="IPR023198">
    <property type="entry name" value="PGP-like_dom2"/>
</dbReference>
<dbReference type="Proteomes" id="UP000651977">
    <property type="component" value="Unassembled WGS sequence"/>
</dbReference>
<dbReference type="SFLD" id="SFLDG01135">
    <property type="entry name" value="C1.5.6:_HAD__Beta-PGM__Phospha"/>
    <property type="match status" value="1"/>
</dbReference>
<comment type="function">
    <text evidence="10">Specifically catalyzes the dephosphorylation of 2-phosphoglycolate. Is involved in the dissimilation of the intracellular 2-phosphoglycolate formed during the DNA repair of 3'-phosphoglycolate ends, a major class of DNA lesions induced by oxidative stress.</text>
</comment>
<protein>
    <recommendedName>
        <fullName evidence="5 10">Phosphoglycolate phosphatase</fullName>
        <shortName evidence="10">PGP</shortName>
        <shortName evidence="10">PGPase</shortName>
        <ecNumber evidence="5 10">3.1.3.18</ecNumber>
    </recommendedName>
</protein>
<comment type="catalytic activity">
    <reaction evidence="1 10">
        <text>2-phosphoglycolate + H2O = glycolate + phosphate</text>
        <dbReference type="Rhea" id="RHEA:14369"/>
        <dbReference type="ChEBI" id="CHEBI:15377"/>
        <dbReference type="ChEBI" id="CHEBI:29805"/>
        <dbReference type="ChEBI" id="CHEBI:43474"/>
        <dbReference type="ChEBI" id="CHEBI:58033"/>
        <dbReference type="EC" id="3.1.3.18"/>
    </reaction>
</comment>
<accession>A0ABQ1I8Q6</accession>
<comment type="pathway">
    <text evidence="3 10">Organic acid metabolism; glycolate biosynthesis; glycolate from 2-phosphoglycolate: step 1/1.</text>
</comment>
<dbReference type="InterPro" id="IPR037512">
    <property type="entry name" value="PGPase_prok"/>
</dbReference>
<dbReference type="SUPFAM" id="SSF56784">
    <property type="entry name" value="HAD-like"/>
    <property type="match status" value="1"/>
</dbReference>
<dbReference type="PANTHER" id="PTHR43434">
    <property type="entry name" value="PHOSPHOGLYCOLATE PHOSPHATASE"/>
    <property type="match status" value="1"/>
</dbReference>
<keyword evidence="12" id="KW-1185">Reference proteome</keyword>
<evidence type="ECO:0000256" key="9">
    <source>
        <dbReference type="ARBA" id="ARBA00023277"/>
    </source>
</evidence>
<evidence type="ECO:0000256" key="1">
    <source>
        <dbReference type="ARBA" id="ARBA00000830"/>
    </source>
</evidence>
<dbReference type="NCBIfam" id="NF009695">
    <property type="entry name" value="PRK13222.1-2"/>
    <property type="match status" value="1"/>
</dbReference>
<feature type="binding site" evidence="10">
    <location>
        <position position="15"/>
    </location>
    <ligand>
        <name>Mg(2+)</name>
        <dbReference type="ChEBI" id="CHEBI:18420"/>
    </ligand>
</feature>
<dbReference type="NCBIfam" id="TIGR01449">
    <property type="entry name" value="PGP_bact"/>
    <property type="match status" value="1"/>
</dbReference>
<dbReference type="PANTHER" id="PTHR43434:SF1">
    <property type="entry name" value="PHOSPHOGLYCOLATE PHOSPHATASE"/>
    <property type="match status" value="1"/>
</dbReference>
<evidence type="ECO:0000256" key="5">
    <source>
        <dbReference type="ARBA" id="ARBA00013078"/>
    </source>
</evidence>
<dbReference type="NCBIfam" id="TIGR01549">
    <property type="entry name" value="HAD-SF-IA-v1"/>
    <property type="match status" value="1"/>
</dbReference>
<organism evidence="11 12">
    <name type="scientific">Agarivorans gilvus</name>
    <dbReference type="NCBI Taxonomy" id="680279"/>
    <lineage>
        <taxon>Bacteria</taxon>
        <taxon>Pseudomonadati</taxon>
        <taxon>Pseudomonadota</taxon>
        <taxon>Gammaproteobacteria</taxon>
        <taxon>Alteromonadales</taxon>
        <taxon>Alteromonadaceae</taxon>
        <taxon>Agarivorans</taxon>
    </lineage>
</organism>
<dbReference type="PRINTS" id="PR00413">
    <property type="entry name" value="HADHALOGNASE"/>
</dbReference>
<evidence type="ECO:0000256" key="2">
    <source>
        <dbReference type="ARBA" id="ARBA00001946"/>
    </source>
</evidence>
<keyword evidence="7 10" id="KW-0378">Hydrolase</keyword>
<dbReference type="InterPro" id="IPR050155">
    <property type="entry name" value="HAD-like_hydrolase_sf"/>
</dbReference>
<feature type="active site" description="Nucleophile" evidence="10">
    <location>
        <position position="13"/>
    </location>
</feature>
<evidence type="ECO:0000256" key="10">
    <source>
        <dbReference type="HAMAP-Rule" id="MF_00495"/>
    </source>
</evidence>
<evidence type="ECO:0000256" key="4">
    <source>
        <dbReference type="ARBA" id="ARBA00006171"/>
    </source>
</evidence>
<evidence type="ECO:0000313" key="11">
    <source>
        <dbReference type="EMBL" id="GGB19688.1"/>
    </source>
</evidence>
<keyword evidence="9 10" id="KW-0119">Carbohydrate metabolism</keyword>
<comment type="similarity">
    <text evidence="4 10">Belongs to the HAD-like hydrolase superfamily. CbbY/CbbZ/Gph/YieH family.</text>
</comment>
<feature type="binding site" evidence="10">
    <location>
        <position position="178"/>
    </location>
    <ligand>
        <name>Mg(2+)</name>
        <dbReference type="ChEBI" id="CHEBI:18420"/>
    </ligand>
</feature>
<dbReference type="RefSeq" id="WP_055732930.1">
    <property type="nucleotide sequence ID" value="NZ_BMDY01000031.1"/>
</dbReference>
<keyword evidence="8 10" id="KW-0460">Magnesium</keyword>
<dbReference type="EMBL" id="BMDY01000031">
    <property type="protein sequence ID" value="GGB19688.1"/>
    <property type="molecule type" value="Genomic_DNA"/>
</dbReference>
<comment type="caution">
    <text evidence="11">The sequence shown here is derived from an EMBL/GenBank/DDBJ whole genome shotgun (WGS) entry which is preliminary data.</text>
</comment>
<dbReference type="Gene3D" id="1.10.150.240">
    <property type="entry name" value="Putative phosphatase, domain 2"/>
    <property type="match status" value="1"/>
</dbReference>
<feature type="binding site" evidence="10">
    <location>
        <position position="13"/>
    </location>
    <ligand>
        <name>Mg(2+)</name>
        <dbReference type="ChEBI" id="CHEBI:18420"/>
    </ligand>
</feature>
<name>A0ABQ1I8Q6_9ALTE</name>
<evidence type="ECO:0000256" key="3">
    <source>
        <dbReference type="ARBA" id="ARBA00004818"/>
    </source>
</evidence>
<proteinExistence type="inferred from homology"/>
<evidence type="ECO:0000256" key="8">
    <source>
        <dbReference type="ARBA" id="ARBA00022842"/>
    </source>
</evidence>
<dbReference type="Gene3D" id="3.40.50.1000">
    <property type="entry name" value="HAD superfamily/HAD-like"/>
    <property type="match status" value="1"/>
</dbReference>
<sequence>MKSLDELKLIAFDLDGTLVDSAPDLALAINAMLVDLGREVFDELTVRHWVGNGAEVLIKRALSGCSTVDNTLPESLYRQARGLFEQHYCENLCIASRLYDGVAESLATFSQRNIPMAIVTNKPSLFTPGLLKQIGIADYFDVVLSGDSLARKKPDPLPLQHLLDHYQLANQQMMMVGDSKNDIQAAKAVGCRSLGLTYGYNYGEDIALSGPDFVADSLVELVELIDGSVTA</sequence>
<evidence type="ECO:0000313" key="12">
    <source>
        <dbReference type="Proteomes" id="UP000651977"/>
    </source>
</evidence>
<dbReference type="SFLD" id="SFLDG01129">
    <property type="entry name" value="C1.5:_HAD__Beta-PGM__Phosphata"/>
    <property type="match status" value="1"/>
</dbReference>
<evidence type="ECO:0000256" key="6">
    <source>
        <dbReference type="ARBA" id="ARBA00022723"/>
    </source>
</evidence>